<keyword evidence="5" id="KW-1185">Reference proteome</keyword>
<keyword evidence="1" id="KW-0235">DNA replication</keyword>
<dbReference type="InterPro" id="IPR001098">
    <property type="entry name" value="DNA-dir_DNA_pol_A_palm_dom"/>
</dbReference>
<dbReference type="PANTHER" id="PTHR10133">
    <property type="entry name" value="DNA POLYMERASE I"/>
    <property type="match status" value="1"/>
</dbReference>
<dbReference type="SUPFAM" id="SSF56672">
    <property type="entry name" value="DNA/RNA polymerases"/>
    <property type="match status" value="1"/>
</dbReference>
<sequence>MAVLRVRGAKIERYFDTQLAAAIWHGGSAENFSLETLGEKLGFPKMDLRQVLIDKGKLDPKADKGAEYYDSTPEMEEYLHHDLRATLATFFHYLELYSTDELAWKYLLNIEIPYVENIVEMQSGTLIDREKLTDIQAALEDDLSESWEALQAVLGSTGVFIQHEGQTWLPDPTKKGTVDRGEAGRKVAGVWQYSHCVLRPYAPSNITDNIYILKKAYGWEPADKTKAGNEKLDKHILEKLAGSGNEFAKYVLEYRELYKLSNTFVDGINDATDPHTNILYPEYCAVCTRTHRLSSRNPNLQNLPARSKTASKVRELFTVADDYVLAVADLDRIEAVLLGWWLLQLNEPDDRLSKVFIDRVDLHQTNADSWRISRFLAKTVLYLLMYGGGALRLSISAGISLEEAEKVFASVNEGMPALLTLKEWVAEIATQNDGVIHDPLGNRYTIPELLSSQKWERAKGERLSFSYVNQGFAGSIFKELQVRLRSELIRQGVRAKQLLQVHDEVVYSVHKDDVVRFKEIGDSIFTTMDILTTEGQYAIPVSGEFNTGKTWLEAK</sequence>
<evidence type="ECO:0000256" key="2">
    <source>
        <dbReference type="ARBA" id="ARBA00023109"/>
    </source>
</evidence>
<protein>
    <submittedName>
        <fullName evidence="4">DNA polymerase I</fullName>
        <ecNumber evidence="4">2.7.7.7</ecNumber>
    </submittedName>
</protein>
<dbReference type="GO" id="GO:0039693">
    <property type="term" value="P:viral DNA genome replication"/>
    <property type="evidence" value="ECO:0007669"/>
    <property type="project" value="UniProtKB-KW"/>
</dbReference>
<accession>A0A7G3WH34</accession>
<dbReference type="GO" id="GO:0006261">
    <property type="term" value="P:DNA-templated DNA replication"/>
    <property type="evidence" value="ECO:0007669"/>
    <property type="project" value="InterPro"/>
</dbReference>
<keyword evidence="2" id="KW-1194">Viral DNA replication</keyword>
<dbReference type="Gene3D" id="1.10.150.20">
    <property type="entry name" value="5' to 3' exonuclease, C-terminal subdomain"/>
    <property type="match status" value="1"/>
</dbReference>
<dbReference type="Gene3D" id="3.30.70.370">
    <property type="match status" value="1"/>
</dbReference>
<dbReference type="SMART" id="SM00482">
    <property type="entry name" value="POLAc"/>
    <property type="match status" value="1"/>
</dbReference>
<organism evidence="4 5">
    <name type="scientific">Arthronema virus TR020</name>
    <dbReference type="NCBI Taxonomy" id="2736280"/>
    <lineage>
        <taxon>Viruses</taxon>
        <taxon>Duplodnaviria</taxon>
        <taxon>Heunggongvirae</taxon>
        <taxon>Uroviricota</taxon>
        <taxon>Caudoviricetes</taxon>
        <taxon>Saffermanviridae</taxon>
        <taxon>Arthrovirus</taxon>
        <taxon>Arthrovirus TR020</taxon>
    </lineage>
</organism>
<dbReference type="InterPro" id="IPR043502">
    <property type="entry name" value="DNA/RNA_pol_sf"/>
</dbReference>
<feature type="domain" description="DNA-directed DNA polymerase family A palm" evidence="3">
    <location>
        <begin position="310"/>
        <end position="513"/>
    </location>
</feature>
<evidence type="ECO:0000256" key="1">
    <source>
        <dbReference type="ARBA" id="ARBA00022705"/>
    </source>
</evidence>
<dbReference type="EC" id="2.7.7.7" evidence="4"/>
<keyword evidence="4" id="KW-0548">Nucleotidyltransferase</keyword>
<dbReference type="EMBL" id="MT457475">
    <property type="protein sequence ID" value="QKE60832.1"/>
    <property type="molecule type" value="Genomic_DNA"/>
</dbReference>
<dbReference type="GO" id="GO:0003887">
    <property type="term" value="F:DNA-directed DNA polymerase activity"/>
    <property type="evidence" value="ECO:0007669"/>
    <property type="project" value="UniProtKB-EC"/>
</dbReference>
<dbReference type="GO" id="GO:0006302">
    <property type="term" value="P:double-strand break repair"/>
    <property type="evidence" value="ECO:0007669"/>
    <property type="project" value="TreeGrafter"/>
</dbReference>
<evidence type="ECO:0000313" key="4">
    <source>
        <dbReference type="EMBL" id="QKE60832.1"/>
    </source>
</evidence>
<dbReference type="Gene3D" id="3.30.420.10">
    <property type="entry name" value="Ribonuclease H-like superfamily/Ribonuclease H"/>
    <property type="match status" value="1"/>
</dbReference>
<dbReference type="PANTHER" id="PTHR10133:SF27">
    <property type="entry name" value="DNA POLYMERASE NU"/>
    <property type="match status" value="1"/>
</dbReference>
<evidence type="ECO:0000259" key="3">
    <source>
        <dbReference type="SMART" id="SM00482"/>
    </source>
</evidence>
<dbReference type="InterPro" id="IPR002298">
    <property type="entry name" value="DNA_polymerase_A"/>
</dbReference>
<dbReference type="InterPro" id="IPR036397">
    <property type="entry name" value="RNaseH_sf"/>
</dbReference>
<name>A0A7G3WH34_9CAUD</name>
<dbReference type="Proteomes" id="UP000516780">
    <property type="component" value="Segment"/>
</dbReference>
<dbReference type="PRINTS" id="PR00868">
    <property type="entry name" value="DNAPOLI"/>
</dbReference>
<evidence type="ECO:0000313" key="5">
    <source>
        <dbReference type="Proteomes" id="UP000516780"/>
    </source>
</evidence>
<proteinExistence type="predicted"/>
<keyword evidence="4" id="KW-0808">Transferase</keyword>
<dbReference type="Gene3D" id="1.20.1060.10">
    <property type="entry name" value="Taq DNA Polymerase, Chain T, domain 4"/>
    <property type="match status" value="1"/>
</dbReference>
<dbReference type="GO" id="GO:0003677">
    <property type="term" value="F:DNA binding"/>
    <property type="evidence" value="ECO:0007669"/>
    <property type="project" value="InterPro"/>
</dbReference>
<dbReference type="Pfam" id="PF00476">
    <property type="entry name" value="DNA_pol_A"/>
    <property type="match status" value="1"/>
</dbReference>
<reference evidence="4 5" key="1">
    <citation type="journal article" date="2020" name="Microb. Ecol.">
        <title>Novel Virus on Filamentous Arthronema africanum Cyanobacterium.</title>
        <authorList>
            <person name="Petrzik K."/>
            <person name="Lukavsky J."/>
            <person name="Koloniuk I."/>
        </authorList>
    </citation>
    <scope>NUCLEOTIDE SEQUENCE [LARGE SCALE GENOMIC DNA]</scope>
</reference>